<dbReference type="Proteomes" id="UP000594014">
    <property type="component" value="Chromosome"/>
</dbReference>
<dbReference type="EMBL" id="CP042469">
    <property type="protein sequence ID" value="QOX65560.1"/>
    <property type="molecule type" value="Genomic_DNA"/>
</dbReference>
<evidence type="ECO:0000313" key="1">
    <source>
        <dbReference type="EMBL" id="QOX65560.1"/>
    </source>
</evidence>
<gene>
    <name evidence="1" type="ORF">FRZ06_20480</name>
</gene>
<accession>A0ACD1AGI1</accession>
<proteinExistence type="predicted"/>
<protein>
    <submittedName>
        <fullName evidence="1">Uncharacterized protein</fullName>
    </submittedName>
</protein>
<sequence length="324" mass="36491">MALHHIKKPILFQGKGRKREYFEGWYYKQGSKDGKSVVALIPGISIAGRDDHCFVQSIYMSTDKGGNQIVNTSYFNYPLCEFSYKDDPFIVKIADNYFTESVVSVRLNGENSSIEGTLILDDLTTIRTSLLMPNIMGYFAYFPKMECYHGVMSMNHKVYGTLKVDGREINFDGGSGYLEKDWGTSFPKKYIWIQCNQFKSKGVSLFCSIANIPFMGSSFLGFICNIVIGTDEYRFATYNKSKLLIKNVDNRGVALLLTNKKAELKVEASINRGGKLISPRNGMMQDAIKEGLTGTVQITLQSRDRRLIYEGWSQLAGIEIVGFA</sequence>
<reference evidence="1" key="1">
    <citation type="submission" date="2019-08" db="EMBL/GenBank/DDBJ databases">
        <title>Genome sequence of Clostridiales bacterium MT110.</title>
        <authorList>
            <person name="Cao J."/>
        </authorList>
    </citation>
    <scope>NUCLEOTIDE SEQUENCE</scope>
    <source>
        <strain evidence="1">MT110</strain>
    </source>
</reference>
<organism evidence="1 2">
    <name type="scientific">Anoxybacterium hadale</name>
    <dbReference type="NCBI Taxonomy" id="3408580"/>
    <lineage>
        <taxon>Bacteria</taxon>
        <taxon>Bacillati</taxon>
        <taxon>Bacillota</taxon>
        <taxon>Clostridia</taxon>
        <taxon>Peptostreptococcales</taxon>
        <taxon>Anaerovoracaceae</taxon>
        <taxon>Anoxybacterium</taxon>
    </lineage>
</organism>
<name>A0ACD1AGI1_9FIRM</name>
<evidence type="ECO:0000313" key="2">
    <source>
        <dbReference type="Proteomes" id="UP000594014"/>
    </source>
</evidence>
<keyword evidence="2" id="KW-1185">Reference proteome</keyword>